<protein>
    <submittedName>
        <fullName evidence="1">Uncharacterized protein</fullName>
    </submittedName>
</protein>
<sequence>MRNLVDAWFVFGKMEERDAFSWNVLVGGYAKGGYFDDALNLYRRMLWAGVKPDVYTFPCVLRTCGGIPDLARGKEVHVHVIRHRFECEVDVVNALITMEGLEFFFMMRELFVVPNLMTITSVISGCELLGDERLGRVIHGMESKDVVSRTAMILGYEGNGLPEKVVETYNGMELEGVMLDEIAIVSVLSACASLGFLDMGIKLHELAKRTGLMSYYRGKRAH</sequence>
<evidence type="ECO:0000313" key="1">
    <source>
        <dbReference type="EMBL" id="KAH7865450.1"/>
    </source>
</evidence>
<organism evidence="1 2">
    <name type="scientific">Vaccinium darrowii</name>
    <dbReference type="NCBI Taxonomy" id="229202"/>
    <lineage>
        <taxon>Eukaryota</taxon>
        <taxon>Viridiplantae</taxon>
        <taxon>Streptophyta</taxon>
        <taxon>Embryophyta</taxon>
        <taxon>Tracheophyta</taxon>
        <taxon>Spermatophyta</taxon>
        <taxon>Magnoliopsida</taxon>
        <taxon>eudicotyledons</taxon>
        <taxon>Gunneridae</taxon>
        <taxon>Pentapetalae</taxon>
        <taxon>asterids</taxon>
        <taxon>Ericales</taxon>
        <taxon>Ericaceae</taxon>
        <taxon>Vaccinioideae</taxon>
        <taxon>Vaccinieae</taxon>
        <taxon>Vaccinium</taxon>
    </lineage>
</organism>
<dbReference type="EMBL" id="CM037159">
    <property type="protein sequence ID" value="KAH7865450.1"/>
    <property type="molecule type" value="Genomic_DNA"/>
</dbReference>
<proteinExistence type="predicted"/>
<keyword evidence="2" id="KW-1185">Reference proteome</keyword>
<gene>
    <name evidence="1" type="ORF">Vadar_006832</name>
</gene>
<comment type="caution">
    <text evidence="1">The sequence shown here is derived from an EMBL/GenBank/DDBJ whole genome shotgun (WGS) entry which is preliminary data.</text>
</comment>
<dbReference type="Proteomes" id="UP000828048">
    <property type="component" value="Chromosome 9"/>
</dbReference>
<reference evidence="1 2" key="1">
    <citation type="journal article" date="2021" name="Hortic Res">
        <title>High-quality reference genome and annotation aids understanding of berry development for evergreen blueberry (Vaccinium darrowii).</title>
        <authorList>
            <person name="Yu J."/>
            <person name="Hulse-Kemp A.M."/>
            <person name="Babiker E."/>
            <person name="Staton M."/>
        </authorList>
    </citation>
    <scope>NUCLEOTIDE SEQUENCE [LARGE SCALE GENOMIC DNA]</scope>
    <source>
        <strain evidence="2">cv. NJ 8807/NJ 8810</strain>
        <tissue evidence="1">Young leaf</tissue>
    </source>
</reference>
<evidence type="ECO:0000313" key="2">
    <source>
        <dbReference type="Proteomes" id="UP000828048"/>
    </source>
</evidence>
<name>A0ACB7ZIT7_9ERIC</name>
<accession>A0ACB7ZIT7</accession>